<dbReference type="Proteomes" id="UP000001023">
    <property type="component" value="Chromosome"/>
</dbReference>
<evidence type="ECO:0000256" key="1">
    <source>
        <dbReference type="SAM" id="Phobius"/>
    </source>
</evidence>
<keyword evidence="1" id="KW-1133">Transmembrane helix</keyword>
<dbReference type="STRING" id="246200.SPO2485"/>
<dbReference type="AlphaFoldDB" id="Q5LQK4"/>
<gene>
    <name evidence="2" type="ordered locus">SPO2485</name>
</gene>
<keyword evidence="1" id="KW-0812">Transmembrane</keyword>
<organism evidence="2 3">
    <name type="scientific">Ruegeria pomeroyi (strain ATCC 700808 / DSM 15171 / DSS-3)</name>
    <name type="common">Silicibacter pomeroyi</name>
    <dbReference type="NCBI Taxonomy" id="246200"/>
    <lineage>
        <taxon>Bacteria</taxon>
        <taxon>Pseudomonadati</taxon>
        <taxon>Pseudomonadota</taxon>
        <taxon>Alphaproteobacteria</taxon>
        <taxon>Rhodobacterales</taxon>
        <taxon>Roseobacteraceae</taxon>
        <taxon>Ruegeria</taxon>
    </lineage>
</organism>
<sequence length="40" mass="4435">MKQVYRQILPGARITRAAAFLVACLLSLLLVGLPWLVLLL</sequence>
<evidence type="ECO:0000313" key="3">
    <source>
        <dbReference type="Proteomes" id="UP000001023"/>
    </source>
</evidence>
<dbReference type="EMBL" id="CP000031">
    <property type="protein sequence ID" value="AAV95738.1"/>
    <property type="molecule type" value="Genomic_DNA"/>
</dbReference>
<accession>Q5LQK4</accession>
<feature type="transmembrane region" description="Helical" evidence="1">
    <location>
        <begin position="20"/>
        <end position="38"/>
    </location>
</feature>
<keyword evidence="3" id="KW-1185">Reference proteome</keyword>
<keyword evidence="1" id="KW-0472">Membrane</keyword>
<dbReference type="HOGENOM" id="CLU_3295976_0_0_5"/>
<reference evidence="2 3" key="2">
    <citation type="journal article" date="2014" name="Stand. Genomic Sci.">
        <title>An updated genome annotation for the model marine bacterium Ruegeria pomeroyi DSS-3.</title>
        <authorList>
            <person name="Rivers A.R."/>
            <person name="Smith C.B."/>
            <person name="Moran M.A."/>
        </authorList>
    </citation>
    <scope>GENOME REANNOTATION</scope>
    <source>
        <strain evidence="3">ATCC 700808 / DSM 15171 / DSS-3</strain>
    </source>
</reference>
<reference evidence="2 3" key="1">
    <citation type="journal article" date="2004" name="Nature">
        <title>Genome sequence of Silicibacter pomeroyi reveals adaptations to the marine environment.</title>
        <authorList>
            <person name="Moran M.A."/>
            <person name="Buchan A."/>
            <person name="Gonzalez J.M."/>
            <person name="Heidelberg J.F."/>
            <person name="Whitman W.B."/>
            <person name="Kiene R.P."/>
            <person name="Henriksen J.R."/>
            <person name="King G.M."/>
            <person name="Belas R."/>
            <person name="Fuqua C."/>
            <person name="Brinkac L."/>
            <person name="Lewis M."/>
            <person name="Johri S."/>
            <person name="Weaver B."/>
            <person name="Pai G."/>
            <person name="Eisen J.A."/>
            <person name="Rahe E."/>
            <person name="Sheldon W.M."/>
            <person name="Ye W."/>
            <person name="Miller T.R."/>
            <person name="Carlton J."/>
            <person name="Rasko D.A."/>
            <person name="Paulsen I.T."/>
            <person name="Ren Q."/>
            <person name="Daugherty S.C."/>
            <person name="Deboy R.T."/>
            <person name="Dodson R.J."/>
            <person name="Durkin A.S."/>
            <person name="Madupu R."/>
            <person name="Nelson W.C."/>
            <person name="Sullivan S.A."/>
            <person name="Rosovitz M.J."/>
            <person name="Haft D.H."/>
            <person name="Selengut J."/>
            <person name="Ward N."/>
        </authorList>
    </citation>
    <scope>NUCLEOTIDE SEQUENCE [LARGE SCALE GENOMIC DNA]</scope>
    <source>
        <strain evidence="3">ATCC 700808 / DSM 15171 / DSS-3</strain>
    </source>
</reference>
<protein>
    <submittedName>
        <fullName evidence="2">Uncharacterized protein</fullName>
    </submittedName>
</protein>
<name>Q5LQK4_RUEPO</name>
<proteinExistence type="predicted"/>
<evidence type="ECO:0000313" key="2">
    <source>
        <dbReference type="EMBL" id="AAV95738.1"/>
    </source>
</evidence>
<dbReference type="RefSeq" id="WP_011048193.1">
    <property type="nucleotide sequence ID" value="NC_003911.12"/>
</dbReference>
<dbReference type="KEGG" id="sil:SPO2485"/>
<dbReference type="PaxDb" id="246200-SPO2485"/>